<evidence type="ECO:0000313" key="2">
    <source>
        <dbReference type="Proteomes" id="UP000035929"/>
    </source>
</evidence>
<gene>
    <name evidence="1" type="ORF">VP06_27135</name>
</gene>
<dbReference type="RefSeq" id="WP_048466908.1">
    <property type="nucleotide sequence ID" value="NZ_LABX01000243.1"/>
</dbReference>
<sequence length="148" mass="16065">MQSTTPLRGPISAEARARRREIALETPRGPLPAIIVADRGGWEIALDRPDAVVLDLHADCIRRGTTRVHLTGRILPTLIRFALTRLAEGDATRADLIAVVWADRRQPDPEAIGSVLSRASAALRPVGLRIISLWGGTVRLVASQRSLS</sequence>
<comment type="caution">
    <text evidence="1">The sequence shown here is derived from an EMBL/GenBank/DDBJ whole genome shotgun (WGS) entry which is preliminary data.</text>
</comment>
<name>A0A0J6S4P1_9HYPH</name>
<dbReference type="EMBL" id="LABX01000243">
    <property type="protein sequence ID" value="KMO28552.1"/>
    <property type="molecule type" value="Genomic_DNA"/>
</dbReference>
<dbReference type="Proteomes" id="UP000035929">
    <property type="component" value="Unassembled WGS sequence"/>
</dbReference>
<organism evidence="1 2">
    <name type="scientific">Methylobacterium aquaticum</name>
    <dbReference type="NCBI Taxonomy" id="270351"/>
    <lineage>
        <taxon>Bacteria</taxon>
        <taxon>Pseudomonadati</taxon>
        <taxon>Pseudomonadota</taxon>
        <taxon>Alphaproteobacteria</taxon>
        <taxon>Hyphomicrobiales</taxon>
        <taxon>Methylobacteriaceae</taxon>
        <taxon>Methylobacterium</taxon>
    </lineage>
</organism>
<evidence type="ECO:0000313" key="1">
    <source>
        <dbReference type="EMBL" id="KMO28552.1"/>
    </source>
</evidence>
<proteinExistence type="predicted"/>
<reference evidence="1 2" key="1">
    <citation type="submission" date="2015-03" db="EMBL/GenBank/DDBJ databases">
        <title>Genome sequencing of Methylobacterium aquaticum DSM16371 type strain.</title>
        <authorList>
            <person name="Chaudhry V."/>
            <person name="Patil P.B."/>
        </authorList>
    </citation>
    <scope>NUCLEOTIDE SEQUENCE [LARGE SCALE GENOMIC DNA]</scope>
    <source>
        <strain evidence="1 2">DSM 16371</strain>
    </source>
</reference>
<dbReference type="AlphaFoldDB" id="A0A0J6S4P1"/>
<protein>
    <recommendedName>
        <fullName evidence="3">OmpR/PhoB-type domain-containing protein</fullName>
    </recommendedName>
</protein>
<accession>A0A0J6S4P1</accession>
<dbReference type="PATRIC" id="fig|270351.6.peg.3607"/>
<evidence type="ECO:0008006" key="3">
    <source>
        <dbReference type="Google" id="ProtNLM"/>
    </source>
</evidence>